<proteinExistence type="inferred from homology"/>
<gene>
    <name evidence="7" type="primary">CPP1_1</name>
    <name evidence="7" type="ORF">K7432_006815</name>
</gene>
<protein>
    <recommendedName>
        <fullName evidence="2">protein-tyrosine-phosphatase</fullName>
        <ecNumber evidence="2">3.1.3.48</ecNumber>
    </recommendedName>
</protein>
<dbReference type="Pfam" id="PF00782">
    <property type="entry name" value="DSPc"/>
    <property type="match status" value="1"/>
</dbReference>
<dbReference type="InterPro" id="IPR020422">
    <property type="entry name" value="TYR_PHOSPHATASE_DUAL_dom"/>
</dbReference>
<evidence type="ECO:0000259" key="6">
    <source>
        <dbReference type="PROSITE" id="PS50056"/>
    </source>
</evidence>
<name>A0ABR2WUF0_9FUNG</name>
<dbReference type="PROSITE" id="PS50054">
    <property type="entry name" value="TYR_PHOSPHATASE_DUAL"/>
    <property type="match status" value="1"/>
</dbReference>
<dbReference type="EC" id="3.1.3.48" evidence="2"/>
<dbReference type="PROSITE" id="PS50056">
    <property type="entry name" value="TYR_PHOSPHATASE_2"/>
    <property type="match status" value="1"/>
</dbReference>
<keyword evidence="4" id="KW-0904">Protein phosphatase</keyword>
<dbReference type="Gene3D" id="3.90.190.10">
    <property type="entry name" value="Protein tyrosine phosphatase superfamily"/>
    <property type="match status" value="1"/>
</dbReference>
<dbReference type="SMART" id="SM00195">
    <property type="entry name" value="DSPc"/>
    <property type="match status" value="1"/>
</dbReference>
<keyword evidence="3 7" id="KW-0378">Hydrolase</keyword>
<dbReference type="InterPro" id="IPR000387">
    <property type="entry name" value="Tyr_Pase_dom"/>
</dbReference>
<evidence type="ECO:0000259" key="5">
    <source>
        <dbReference type="PROSITE" id="PS50054"/>
    </source>
</evidence>
<dbReference type="SUPFAM" id="SSF52799">
    <property type="entry name" value="(Phosphotyrosine protein) phosphatases II"/>
    <property type="match status" value="1"/>
</dbReference>
<dbReference type="PROSITE" id="PS00383">
    <property type="entry name" value="TYR_PHOSPHATASE_1"/>
    <property type="match status" value="1"/>
</dbReference>
<dbReference type="EMBL" id="JASJQH010000314">
    <property type="protein sequence ID" value="KAK9765114.1"/>
    <property type="molecule type" value="Genomic_DNA"/>
</dbReference>
<evidence type="ECO:0000256" key="4">
    <source>
        <dbReference type="ARBA" id="ARBA00022912"/>
    </source>
</evidence>
<dbReference type="PANTHER" id="PTHR10159">
    <property type="entry name" value="DUAL SPECIFICITY PROTEIN PHOSPHATASE"/>
    <property type="match status" value="1"/>
</dbReference>
<feature type="domain" description="Tyrosine specific protein phosphatases" evidence="6">
    <location>
        <begin position="159"/>
        <end position="216"/>
    </location>
</feature>
<comment type="similarity">
    <text evidence="1">Belongs to the protein-tyrosine phosphatase family. Non-receptor class dual specificity subfamily.</text>
</comment>
<keyword evidence="8" id="KW-1185">Reference proteome</keyword>
<reference evidence="7 8" key="1">
    <citation type="submission" date="2023-04" db="EMBL/GenBank/DDBJ databases">
        <title>Genome of Basidiobolus ranarum AG-B5.</title>
        <authorList>
            <person name="Stajich J.E."/>
            <person name="Carter-House D."/>
            <person name="Gryganskyi A."/>
        </authorList>
    </citation>
    <scope>NUCLEOTIDE SEQUENCE [LARGE SCALE GENOMIC DNA]</scope>
    <source>
        <strain evidence="7 8">AG-B5</strain>
    </source>
</reference>
<accession>A0ABR2WUF0</accession>
<feature type="domain" description="Tyrosine-protein phosphatase" evidence="5">
    <location>
        <begin position="81"/>
        <end position="239"/>
    </location>
</feature>
<dbReference type="InterPro" id="IPR029021">
    <property type="entry name" value="Prot-tyrosine_phosphatase-like"/>
</dbReference>
<dbReference type="GO" id="GO:0004725">
    <property type="term" value="F:protein tyrosine phosphatase activity"/>
    <property type="evidence" value="ECO:0007669"/>
    <property type="project" value="UniProtKB-EC"/>
</dbReference>
<sequence length="263" mass="29200">MTLAFPNHSINRLSLNTLPKKSMMSMKNRNSKNLSLALSGSAVQSLAPATPKTPVASFRRSVSQVPSKENLTNYDSPYVNGPVCILPYLYLGAEHNASSKDNLNKCDIHFILNVAKEVKNPLLMDPQSSDAVFTVEQGSDIRHVNYKKFSWGHNQENLSDFFETAFSYIDDARSRGLSVLVHCQCGVSRSASLIIAYVMRSLRMNVNEAYSFVKARSSTISPNMSLVYQLVDLEKTLNLEHKSVEFAEPNTPTLTRRASTACA</sequence>
<organism evidence="7 8">
    <name type="scientific">Basidiobolus ranarum</name>
    <dbReference type="NCBI Taxonomy" id="34480"/>
    <lineage>
        <taxon>Eukaryota</taxon>
        <taxon>Fungi</taxon>
        <taxon>Fungi incertae sedis</taxon>
        <taxon>Zoopagomycota</taxon>
        <taxon>Entomophthoromycotina</taxon>
        <taxon>Basidiobolomycetes</taxon>
        <taxon>Basidiobolales</taxon>
        <taxon>Basidiobolaceae</taxon>
        <taxon>Basidiobolus</taxon>
    </lineage>
</organism>
<dbReference type="PANTHER" id="PTHR10159:SF519">
    <property type="entry name" value="DUAL SPECIFICITY PROTEIN PHOSPHATASE MPK3"/>
    <property type="match status" value="1"/>
</dbReference>
<comment type="caution">
    <text evidence="7">The sequence shown here is derived from an EMBL/GenBank/DDBJ whole genome shotgun (WGS) entry which is preliminary data.</text>
</comment>
<dbReference type="InterPro" id="IPR016130">
    <property type="entry name" value="Tyr_Pase_AS"/>
</dbReference>
<dbReference type="InterPro" id="IPR000340">
    <property type="entry name" value="Dual-sp_phosphatase_cat-dom"/>
</dbReference>
<evidence type="ECO:0000256" key="3">
    <source>
        <dbReference type="ARBA" id="ARBA00022801"/>
    </source>
</evidence>
<dbReference type="Proteomes" id="UP001479436">
    <property type="component" value="Unassembled WGS sequence"/>
</dbReference>
<evidence type="ECO:0000256" key="2">
    <source>
        <dbReference type="ARBA" id="ARBA00013064"/>
    </source>
</evidence>
<evidence type="ECO:0000256" key="1">
    <source>
        <dbReference type="ARBA" id="ARBA00008601"/>
    </source>
</evidence>
<evidence type="ECO:0000313" key="8">
    <source>
        <dbReference type="Proteomes" id="UP001479436"/>
    </source>
</evidence>
<evidence type="ECO:0000313" key="7">
    <source>
        <dbReference type="EMBL" id="KAK9765114.1"/>
    </source>
</evidence>